<accession>A0A1I8F2Z8</accession>
<feature type="compositionally biased region" description="Low complexity" evidence="1">
    <location>
        <begin position="880"/>
        <end position="902"/>
    </location>
</feature>
<dbReference type="PANTHER" id="PTHR13467">
    <property type="entry name" value="CUE DOMAIN CONTAINING PROTEIN 1"/>
    <property type="match status" value="1"/>
</dbReference>
<sequence length="948" mass="98972">MSDFQTMFPSLDPQLIECVLRDNNGVVHTTVDSLLRLSESAPGSAALAMSKRRQAAVDSKAEPAIVGSPVAAAAKPDDLPPSYEQRVSGLPAAASRRGRTNRTGRTNTGHGDRHHTHPPKHSRQGGSGRHGGGIRHGLSGSAGATASTASSAASVAATRAPPDGRAAGVAAAPPVAFAATTTSAATAAATIITTGPVAGQRRGHRSAGSGSGRPATHRPAAGDAALQPVPQRSVLSAASASSPAAISLHPLVTIATTDSRTSSRRATARYGYGADQSPMESSGKSDVGGAASQTGAAGGDDLNSQLRHMGKMSGRRFAEMARKFFGMARQYKQRRQQHLLLHQPQLLTMSAQTESTLNLLENGDFEAEDDGEVNPVVGTCGGGFCGEPLEEETAGEAAGGIDRRRRSGQPRSAFALSMQHLAISETATLAGPSAGRGQLDLEGGQQEAVARQPQSLRRHRHPQQAAALRLQARQPVDAAAWPLRHRHQRVDAAAVELGEGDAGPQADQWWRVASVTHQASRQHQQLLGAAQSPSAAGMASRQRSTATRSGSTSTGRAAFQNPHQSRCAERRPCAQQQQDGCLATGRQRQTLTRTNAVAQQDGAAHDGAGLRSRHQRSFAPLLGGRRRQRQQQLVADSGQAAAGRLSQQGVRLLRVGCDRAFQQKAAHDLIDCDVVGGSGGGGSWRQAPGQVRQCRSATAHSQRPSTETAIGDVPARRRTSAQQQARLATSTDSSAADWDCGESGGFFVLKSCQWKVSSLEQARHQQGSPALVLLVGGVGAPTLPGRGLQQRQAGHEQHQAGVQHRPGQARPVQRPAEACGGEAARPAHRHSSPNPLEMKRLALSGSDLKASFCQSATASMVRPKQNSAQPSCSRRHTGRRAAAAPAADMQARAAAVAQEASQPKGPQAGHADGRPAAQPNWREQPLGGESQQGEVGDSSGDVVEFLGA</sequence>
<dbReference type="SUPFAM" id="SSF46934">
    <property type="entry name" value="UBA-like"/>
    <property type="match status" value="1"/>
</dbReference>
<dbReference type="PROSITE" id="PS51140">
    <property type="entry name" value="CUE"/>
    <property type="match status" value="1"/>
</dbReference>
<feature type="compositionally biased region" description="Low complexity" evidence="1">
    <location>
        <begin position="136"/>
        <end position="146"/>
    </location>
</feature>
<dbReference type="Pfam" id="PF02845">
    <property type="entry name" value="CUE"/>
    <property type="match status" value="1"/>
</dbReference>
<feature type="compositionally biased region" description="Polar residues" evidence="1">
    <location>
        <begin position="696"/>
        <end position="708"/>
    </location>
</feature>
<feature type="compositionally biased region" description="Low complexity" evidence="1">
    <location>
        <begin position="596"/>
        <end position="609"/>
    </location>
</feature>
<organism evidence="3 4">
    <name type="scientific">Macrostomum lignano</name>
    <dbReference type="NCBI Taxonomy" id="282301"/>
    <lineage>
        <taxon>Eukaryota</taxon>
        <taxon>Metazoa</taxon>
        <taxon>Spiralia</taxon>
        <taxon>Lophotrochozoa</taxon>
        <taxon>Platyhelminthes</taxon>
        <taxon>Rhabditophora</taxon>
        <taxon>Macrostomorpha</taxon>
        <taxon>Macrostomida</taxon>
        <taxon>Macrostomidae</taxon>
        <taxon>Macrostomum</taxon>
    </lineage>
</organism>
<keyword evidence="3" id="KW-1185">Reference proteome</keyword>
<evidence type="ECO:0000256" key="1">
    <source>
        <dbReference type="SAM" id="MobiDB-lite"/>
    </source>
</evidence>
<feature type="compositionally biased region" description="Polar residues" evidence="1">
    <location>
        <begin position="858"/>
        <end position="872"/>
    </location>
</feature>
<feature type="region of interest" description="Disordered" evidence="1">
    <location>
        <begin position="521"/>
        <end position="581"/>
    </location>
</feature>
<dbReference type="InterPro" id="IPR003892">
    <property type="entry name" value="CUE"/>
</dbReference>
<dbReference type="SMART" id="SM00546">
    <property type="entry name" value="CUE"/>
    <property type="match status" value="1"/>
</dbReference>
<feature type="region of interest" description="Disordered" evidence="1">
    <location>
        <begin position="258"/>
        <end position="305"/>
    </location>
</feature>
<feature type="region of interest" description="Disordered" evidence="1">
    <location>
        <begin position="594"/>
        <end position="613"/>
    </location>
</feature>
<feature type="region of interest" description="Disordered" evidence="1">
    <location>
        <begin position="431"/>
        <end position="463"/>
    </location>
</feature>
<evidence type="ECO:0000259" key="2">
    <source>
        <dbReference type="PROSITE" id="PS51140"/>
    </source>
</evidence>
<protein>
    <submittedName>
        <fullName evidence="4">CUE domain-containing protein</fullName>
    </submittedName>
</protein>
<dbReference type="Gene3D" id="1.10.8.10">
    <property type="entry name" value="DNA helicase RuvA subunit, C-terminal domain"/>
    <property type="match status" value="1"/>
</dbReference>
<dbReference type="InterPro" id="IPR040192">
    <property type="entry name" value="CUEDC1"/>
</dbReference>
<evidence type="ECO:0000313" key="3">
    <source>
        <dbReference type="Proteomes" id="UP000095280"/>
    </source>
</evidence>
<proteinExistence type="predicted"/>
<feature type="compositionally biased region" description="Low complexity" evidence="1">
    <location>
        <begin position="539"/>
        <end position="558"/>
    </location>
</feature>
<dbReference type="WBParaSite" id="maker-unitig_17002-snap-gene-0.2-mRNA-1">
    <property type="protein sequence ID" value="maker-unitig_17002-snap-gene-0.2-mRNA-1"/>
    <property type="gene ID" value="maker-unitig_17002-snap-gene-0.2"/>
</dbReference>
<feature type="region of interest" description="Disordered" evidence="1">
    <location>
        <begin position="858"/>
        <end position="948"/>
    </location>
</feature>
<evidence type="ECO:0000313" key="4">
    <source>
        <dbReference type="WBParaSite" id="maker-unitig_17002-snap-gene-0.2-mRNA-1"/>
    </source>
</evidence>
<dbReference type="PANTHER" id="PTHR13467:SF3">
    <property type="entry name" value="CUE DOMAIN-CONTAINING PROTEIN 1"/>
    <property type="match status" value="1"/>
</dbReference>
<feature type="domain" description="CUE" evidence="2">
    <location>
        <begin position="1"/>
        <end position="39"/>
    </location>
</feature>
<reference evidence="4" key="1">
    <citation type="submission" date="2016-11" db="UniProtKB">
        <authorList>
            <consortium name="WormBaseParasite"/>
        </authorList>
    </citation>
    <scope>IDENTIFICATION</scope>
</reference>
<feature type="region of interest" description="Disordered" evidence="1">
    <location>
        <begin position="195"/>
        <end position="222"/>
    </location>
</feature>
<feature type="compositionally biased region" description="Basic residues" evidence="1">
    <location>
        <begin position="112"/>
        <end position="123"/>
    </location>
</feature>
<feature type="region of interest" description="Disordered" evidence="1">
    <location>
        <begin position="68"/>
        <end position="146"/>
    </location>
</feature>
<feature type="compositionally biased region" description="Gly residues" evidence="1">
    <location>
        <begin position="125"/>
        <end position="135"/>
    </location>
</feature>
<name>A0A1I8F2Z8_9PLAT</name>
<dbReference type="AlphaFoldDB" id="A0A1I8F2Z8"/>
<feature type="compositionally biased region" description="Low complexity" evidence="1">
    <location>
        <begin position="195"/>
        <end position="214"/>
    </location>
</feature>
<dbReference type="GO" id="GO:0043130">
    <property type="term" value="F:ubiquitin binding"/>
    <property type="evidence" value="ECO:0007669"/>
    <property type="project" value="InterPro"/>
</dbReference>
<dbReference type="Proteomes" id="UP000095280">
    <property type="component" value="Unplaced"/>
</dbReference>
<dbReference type="InterPro" id="IPR009060">
    <property type="entry name" value="UBA-like_sf"/>
</dbReference>
<feature type="region of interest" description="Disordered" evidence="1">
    <location>
        <begin position="794"/>
        <end position="835"/>
    </location>
</feature>
<feature type="region of interest" description="Disordered" evidence="1">
    <location>
        <begin position="696"/>
        <end position="718"/>
    </location>
</feature>